<name>A0AAV9W1R5_9PEZI</name>
<dbReference type="EMBL" id="JAVHJL010000007">
    <property type="protein sequence ID" value="KAK6500025.1"/>
    <property type="molecule type" value="Genomic_DNA"/>
</dbReference>
<protein>
    <submittedName>
        <fullName evidence="2">Uncharacterized protein</fullName>
    </submittedName>
</protein>
<gene>
    <name evidence="2" type="ORF">TWF481_010384</name>
</gene>
<dbReference type="AlphaFoldDB" id="A0AAV9W1R5"/>
<keyword evidence="3" id="KW-1185">Reference proteome</keyword>
<reference evidence="2 3" key="1">
    <citation type="submission" date="2023-08" db="EMBL/GenBank/DDBJ databases">
        <authorList>
            <person name="Palmer J.M."/>
        </authorList>
    </citation>
    <scope>NUCLEOTIDE SEQUENCE [LARGE SCALE GENOMIC DNA]</scope>
    <source>
        <strain evidence="2 3">TWF481</strain>
    </source>
</reference>
<feature type="compositionally biased region" description="Polar residues" evidence="1">
    <location>
        <begin position="29"/>
        <end position="43"/>
    </location>
</feature>
<feature type="compositionally biased region" description="Low complexity" evidence="1">
    <location>
        <begin position="78"/>
        <end position="100"/>
    </location>
</feature>
<evidence type="ECO:0000313" key="3">
    <source>
        <dbReference type="Proteomes" id="UP001370758"/>
    </source>
</evidence>
<accession>A0AAV9W1R5</accession>
<sequence>MSGKVTKERKQKALIKGYRIEKYGKKKATSVQDSQKPNYQGPNCQRPKVLQKYTKPAFVIGPIWSWNPGLVSFPDAASSHANTESESESSTSDCEDSTPTATQIPQYRRAGCCGQPQLALEGKITKCSTETCGKDNHNFELLLPLSKD</sequence>
<evidence type="ECO:0000313" key="2">
    <source>
        <dbReference type="EMBL" id="KAK6500025.1"/>
    </source>
</evidence>
<feature type="region of interest" description="Disordered" evidence="1">
    <location>
        <begin position="75"/>
        <end position="106"/>
    </location>
</feature>
<comment type="caution">
    <text evidence="2">The sequence shown here is derived from an EMBL/GenBank/DDBJ whole genome shotgun (WGS) entry which is preliminary data.</text>
</comment>
<dbReference type="Proteomes" id="UP001370758">
    <property type="component" value="Unassembled WGS sequence"/>
</dbReference>
<evidence type="ECO:0000256" key="1">
    <source>
        <dbReference type="SAM" id="MobiDB-lite"/>
    </source>
</evidence>
<proteinExistence type="predicted"/>
<feature type="region of interest" description="Disordered" evidence="1">
    <location>
        <begin position="25"/>
        <end position="46"/>
    </location>
</feature>
<organism evidence="2 3">
    <name type="scientific">Arthrobotrys musiformis</name>
    <dbReference type="NCBI Taxonomy" id="47236"/>
    <lineage>
        <taxon>Eukaryota</taxon>
        <taxon>Fungi</taxon>
        <taxon>Dikarya</taxon>
        <taxon>Ascomycota</taxon>
        <taxon>Pezizomycotina</taxon>
        <taxon>Orbiliomycetes</taxon>
        <taxon>Orbiliales</taxon>
        <taxon>Orbiliaceae</taxon>
        <taxon>Arthrobotrys</taxon>
    </lineage>
</organism>